<dbReference type="Proteomes" id="UP000255213">
    <property type="component" value="Unassembled WGS sequence"/>
</dbReference>
<evidence type="ECO:0000313" key="3">
    <source>
        <dbReference type="EMBL" id="SUN08598.1"/>
    </source>
</evidence>
<dbReference type="GO" id="GO:0005727">
    <property type="term" value="C:extrachromosomal circular DNA"/>
    <property type="evidence" value="ECO:0007669"/>
    <property type="project" value="InterPro"/>
</dbReference>
<protein>
    <submittedName>
        <fullName evidence="3">Putative replication initiator protein</fullName>
    </submittedName>
</protein>
<dbReference type="Gene3D" id="3.40.1310.30">
    <property type="match status" value="1"/>
</dbReference>
<dbReference type="InterPro" id="IPR027417">
    <property type="entry name" value="P-loop_NTPase"/>
</dbReference>
<dbReference type="AlphaFoldDB" id="A0A380IHQ4"/>
<proteinExistence type="predicted"/>
<dbReference type="Pfam" id="PF01719">
    <property type="entry name" value="Rep_OBD"/>
    <property type="match status" value="1"/>
</dbReference>
<gene>
    <name evidence="3" type="ORF">NCTC12957_02197</name>
</gene>
<dbReference type="GO" id="GO:0003724">
    <property type="term" value="F:RNA helicase activity"/>
    <property type="evidence" value="ECO:0007669"/>
    <property type="project" value="InterPro"/>
</dbReference>
<dbReference type="GO" id="GO:0003723">
    <property type="term" value="F:RNA binding"/>
    <property type="evidence" value="ECO:0007669"/>
    <property type="project" value="InterPro"/>
</dbReference>
<accession>A0A380IHQ4</accession>
<name>A0A380IHQ4_STRAI</name>
<dbReference type="GO" id="GO:0006260">
    <property type="term" value="P:DNA replication"/>
    <property type="evidence" value="ECO:0007669"/>
    <property type="project" value="InterPro"/>
</dbReference>
<dbReference type="GO" id="GO:0003916">
    <property type="term" value="F:DNA topoisomerase activity"/>
    <property type="evidence" value="ECO:0007669"/>
    <property type="project" value="InterPro"/>
</dbReference>
<dbReference type="Gene3D" id="3.40.50.300">
    <property type="entry name" value="P-loop containing nucleotide triphosphate hydrolases"/>
    <property type="match status" value="1"/>
</dbReference>
<sequence>MNTKCKNVMFVQQLKYLKHSNLQDILTDISEKLTPKKFAGIIHDKDRNESNELVEPHVHIVLQFENARSMANLAKLIDQPQNCFEKWNGSVNNAYSYLVHHTTSVLNKHLYEPKEVIANFDYIELLEKIENHVNRHQKINDTTVINNYLDLLYAGQITKEEIEQQLTGSQYAKAKPKIEAVYIKSLEIRAEAWRQEMREKQEPVTVIWLFGQTGTGKTRLARHYANQYDQHYFITGSSRDPFQRYNMEHVVILDELRPNLFEYADLLKIFDPYNNQTMASSRYFDKPLVANVYIVTTPYSPSDFFNEMSKHGRINNTIDRASQLLRRIRVVAEVEEKEIIFYAFEPLLKVFVKDCERTIDNPFYTLDTVDNYHDTDISFQLLKALNEVRTTDENE</sequence>
<feature type="domain" description="Helicase superfamily 3 single-stranded DNA/RNA virus" evidence="1">
    <location>
        <begin position="207"/>
        <end position="269"/>
    </location>
</feature>
<dbReference type="InterPro" id="IPR000605">
    <property type="entry name" value="Helicase_SF3_ssDNA/RNA_vir"/>
</dbReference>
<evidence type="ECO:0000313" key="4">
    <source>
        <dbReference type="Proteomes" id="UP000255213"/>
    </source>
</evidence>
<dbReference type="Pfam" id="PF00910">
    <property type="entry name" value="RNA_helicase"/>
    <property type="match status" value="1"/>
</dbReference>
<dbReference type="GO" id="GO:0003677">
    <property type="term" value="F:DNA binding"/>
    <property type="evidence" value="ECO:0007669"/>
    <property type="project" value="InterPro"/>
</dbReference>
<feature type="domain" description="Plasmid replication protein origin binding" evidence="2">
    <location>
        <begin position="21"/>
        <end position="121"/>
    </location>
</feature>
<dbReference type="SUPFAM" id="SSF52540">
    <property type="entry name" value="P-loop containing nucleoside triphosphate hydrolases"/>
    <property type="match status" value="1"/>
</dbReference>
<dbReference type="EMBL" id="UHEN01000001">
    <property type="protein sequence ID" value="SUN08598.1"/>
    <property type="molecule type" value="Genomic_DNA"/>
</dbReference>
<evidence type="ECO:0000259" key="1">
    <source>
        <dbReference type="Pfam" id="PF00910"/>
    </source>
</evidence>
<evidence type="ECO:0000259" key="2">
    <source>
        <dbReference type="Pfam" id="PF01719"/>
    </source>
</evidence>
<organism evidence="3 4">
    <name type="scientific">Streptococcus acidominimus</name>
    <dbReference type="NCBI Taxonomy" id="1326"/>
    <lineage>
        <taxon>Bacteria</taxon>
        <taxon>Bacillati</taxon>
        <taxon>Bacillota</taxon>
        <taxon>Bacilli</taxon>
        <taxon>Lactobacillales</taxon>
        <taxon>Streptococcaceae</taxon>
        <taxon>Streptococcus</taxon>
    </lineage>
</organism>
<dbReference type="InterPro" id="IPR002631">
    <property type="entry name" value="Plasmid_rep_OBD"/>
</dbReference>
<reference evidence="3 4" key="1">
    <citation type="submission" date="2018-06" db="EMBL/GenBank/DDBJ databases">
        <authorList>
            <consortium name="Pathogen Informatics"/>
            <person name="Doyle S."/>
        </authorList>
    </citation>
    <scope>NUCLEOTIDE SEQUENCE [LARGE SCALE GENOMIC DNA]</scope>
    <source>
        <strain evidence="3 4">NCTC12957</strain>
    </source>
</reference>